<protein>
    <submittedName>
        <fullName evidence="1">Uncharacterized protein</fullName>
    </submittedName>
</protein>
<accession>A0A1R1Y8C8</accession>
<gene>
    <name evidence="1" type="ORF">AYI70_g2398</name>
</gene>
<dbReference type="EMBL" id="LSSN01000581">
    <property type="protein sequence ID" value="OMJ23227.1"/>
    <property type="molecule type" value="Genomic_DNA"/>
</dbReference>
<evidence type="ECO:0000313" key="2">
    <source>
        <dbReference type="Proteomes" id="UP000187283"/>
    </source>
</evidence>
<comment type="caution">
    <text evidence="1">The sequence shown here is derived from an EMBL/GenBank/DDBJ whole genome shotgun (WGS) entry which is preliminary data.</text>
</comment>
<evidence type="ECO:0000313" key="1">
    <source>
        <dbReference type="EMBL" id="OMJ23227.1"/>
    </source>
</evidence>
<keyword evidence="2" id="KW-1185">Reference proteome</keyword>
<organism evidence="1 2">
    <name type="scientific">Smittium culicis</name>
    <dbReference type="NCBI Taxonomy" id="133412"/>
    <lineage>
        <taxon>Eukaryota</taxon>
        <taxon>Fungi</taxon>
        <taxon>Fungi incertae sedis</taxon>
        <taxon>Zoopagomycota</taxon>
        <taxon>Kickxellomycotina</taxon>
        <taxon>Harpellomycetes</taxon>
        <taxon>Harpellales</taxon>
        <taxon>Legeriomycetaceae</taxon>
        <taxon>Smittium</taxon>
    </lineage>
</organism>
<sequence>MDKISAQINSAAKCLLLGKVDACLQVLAGTLADLRKLSGTAATAPQSAADSERCALLASALSVYVSAIDNSLTRARANPSFFVMATTAAGSDGHGATGLPFPDTFDQMYSTVLAEYGSSLHNCDVSTDVSRETRSGFHGGRNSRRIFREIADAASDCAVRGGRCGRQWRAEEAVLAAVPSHAV</sequence>
<dbReference type="Proteomes" id="UP000187283">
    <property type="component" value="Unassembled WGS sequence"/>
</dbReference>
<proteinExistence type="predicted"/>
<reference evidence="1 2" key="1">
    <citation type="submission" date="2017-01" db="EMBL/GenBank/DDBJ databases">
        <authorList>
            <person name="Mah S.A."/>
            <person name="Swanson W.J."/>
            <person name="Moy G.W."/>
            <person name="Vacquier V.D."/>
        </authorList>
    </citation>
    <scope>NUCLEOTIDE SEQUENCE [LARGE SCALE GENOMIC DNA]</scope>
    <source>
        <strain evidence="1 2">GSMNP</strain>
    </source>
</reference>
<name>A0A1R1Y8C8_9FUNG</name>
<dbReference type="AlphaFoldDB" id="A0A1R1Y8C8"/>